<feature type="transmembrane region" description="Helical" evidence="1">
    <location>
        <begin position="151"/>
        <end position="174"/>
    </location>
</feature>
<proteinExistence type="predicted"/>
<feature type="transmembrane region" description="Helical" evidence="1">
    <location>
        <begin position="23"/>
        <end position="52"/>
    </location>
</feature>
<dbReference type="Pfam" id="PF04854">
    <property type="entry name" value="DUF624"/>
    <property type="match status" value="1"/>
</dbReference>
<keyword evidence="3" id="KW-1185">Reference proteome</keyword>
<accession>A0ABT2PVA6</accession>
<dbReference type="Proteomes" id="UP001209076">
    <property type="component" value="Unassembled WGS sequence"/>
</dbReference>
<keyword evidence="1" id="KW-0472">Membrane</keyword>
<evidence type="ECO:0000256" key="1">
    <source>
        <dbReference type="SAM" id="Phobius"/>
    </source>
</evidence>
<feature type="transmembrane region" description="Helical" evidence="1">
    <location>
        <begin position="180"/>
        <end position="199"/>
    </location>
</feature>
<keyword evidence="1" id="KW-0812">Transmembrane</keyword>
<dbReference type="EMBL" id="JAOEGN010000002">
    <property type="protein sequence ID" value="MCU0104269.1"/>
    <property type="molecule type" value="Genomic_DNA"/>
</dbReference>
<keyword evidence="1" id="KW-1133">Transmembrane helix</keyword>
<sequence>MNFFERYVNSKLYQYTDLLFKMIWLNLLMILTTVVGLGVFGLPIALSSGILTMRGILKKPSMNVFQTYFQVIKTKWKTALKTGLIYELLLFVLGFNMTFFYTNLDPFNWFNFIALMITTFMWLITIVAFYHGLILTMLYPVRFKGIFKHSYLLTVGFVLRSFIAILILFLVLYVILWIPLLGIIIGISGLLLIIAYILHKPYVEIDSLREDFYKTLESYLQ</sequence>
<organism evidence="2 3">
    <name type="scientific">Paracholeplasma vituli</name>
    <dbReference type="NCBI Taxonomy" id="69473"/>
    <lineage>
        <taxon>Bacteria</taxon>
        <taxon>Bacillati</taxon>
        <taxon>Mycoplasmatota</taxon>
        <taxon>Mollicutes</taxon>
        <taxon>Acholeplasmatales</taxon>
        <taxon>Acholeplasmataceae</taxon>
        <taxon>Paracholeplasma</taxon>
    </lineage>
</organism>
<feature type="transmembrane region" description="Helical" evidence="1">
    <location>
        <begin position="83"/>
        <end position="101"/>
    </location>
</feature>
<dbReference type="RefSeq" id="WP_262095492.1">
    <property type="nucleotide sequence ID" value="NZ_JAOEGN010000002.1"/>
</dbReference>
<evidence type="ECO:0000313" key="2">
    <source>
        <dbReference type="EMBL" id="MCU0104269.1"/>
    </source>
</evidence>
<evidence type="ECO:0000313" key="3">
    <source>
        <dbReference type="Proteomes" id="UP001209076"/>
    </source>
</evidence>
<gene>
    <name evidence="2" type="ORF">N7603_01210</name>
</gene>
<comment type="caution">
    <text evidence="2">The sequence shown here is derived from an EMBL/GenBank/DDBJ whole genome shotgun (WGS) entry which is preliminary data.</text>
</comment>
<name>A0ABT2PVA6_9MOLU</name>
<dbReference type="InterPro" id="IPR006938">
    <property type="entry name" value="DUF624"/>
</dbReference>
<reference evidence="3" key="1">
    <citation type="submission" date="2023-07" db="EMBL/GenBank/DDBJ databases">
        <title>Novel Mycoplasma species identified in domestic and wild animals.</title>
        <authorList>
            <person name="Volokhov D.V."/>
            <person name="Furtak V.A."/>
            <person name="Zagorodnyaya T.A."/>
        </authorList>
    </citation>
    <scope>NUCLEOTIDE SEQUENCE [LARGE SCALE GENOMIC DNA]</scope>
    <source>
        <strain evidence="3">92-19</strain>
    </source>
</reference>
<protein>
    <submittedName>
        <fullName evidence="2">DUF624 domain-containing protein</fullName>
    </submittedName>
</protein>
<feature type="transmembrane region" description="Helical" evidence="1">
    <location>
        <begin position="113"/>
        <end position="139"/>
    </location>
</feature>